<evidence type="ECO:0000313" key="1">
    <source>
        <dbReference type="EMBL" id="KAG0426987.1"/>
    </source>
</evidence>
<protein>
    <submittedName>
        <fullName evidence="1">Uncharacterized protein</fullName>
    </submittedName>
</protein>
<proteinExistence type="predicted"/>
<name>A0AC60Q1S1_IXOPE</name>
<comment type="caution">
    <text evidence="1">The sequence shown here is derived from an EMBL/GenBank/DDBJ whole genome shotgun (WGS) entry which is preliminary data.</text>
</comment>
<evidence type="ECO:0000313" key="2">
    <source>
        <dbReference type="Proteomes" id="UP000805193"/>
    </source>
</evidence>
<organism evidence="1 2">
    <name type="scientific">Ixodes persulcatus</name>
    <name type="common">Taiga tick</name>
    <dbReference type="NCBI Taxonomy" id="34615"/>
    <lineage>
        <taxon>Eukaryota</taxon>
        <taxon>Metazoa</taxon>
        <taxon>Ecdysozoa</taxon>
        <taxon>Arthropoda</taxon>
        <taxon>Chelicerata</taxon>
        <taxon>Arachnida</taxon>
        <taxon>Acari</taxon>
        <taxon>Parasitiformes</taxon>
        <taxon>Ixodida</taxon>
        <taxon>Ixodoidea</taxon>
        <taxon>Ixodidae</taxon>
        <taxon>Ixodinae</taxon>
        <taxon>Ixodes</taxon>
    </lineage>
</organism>
<reference evidence="1 2" key="1">
    <citation type="journal article" date="2020" name="Cell">
        <title>Large-Scale Comparative Analyses of Tick Genomes Elucidate Their Genetic Diversity and Vector Capacities.</title>
        <authorList>
            <consortium name="Tick Genome and Microbiome Consortium (TIGMIC)"/>
            <person name="Jia N."/>
            <person name="Wang J."/>
            <person name="Shi W."/>
            <person name="Du L."/>
            <person name="Sun Y."/>
            <person name="Zhan W."/>
            <person name="Jiang J.F."/>
            <person name="Wang Q."/>
            <person name="Zhang B."/>
            <person name="Ji P."/>
            <person name="Bell-Sakyi L."/>
            <person name="Cui X.M."/>
            <person name="Yuan T.T."/>
            <person name="Jiang B.G."/>
            <person name="Yang W.F."/>
            <person name="Lam T.T."/>
            <person name="Chang Q.C."/>
            <person name="Ding S.J."/>
            <person name="Wang X.J."/>
            <person name="Zhu J.G."/>
            <person name="Ruan X.D."/>
            <person name="Zhao L."/>
            <person name="Wei J.T."/>
            <person name="Ye R.Z."/>
            <person name="Que T.C."/>
            <person name="Du C.H."/>
            <person name="Zhou Y.H."/>
            <person name="Cheng J.X."/>
            <person name="Dai P.F."/>
            <person name="Guo W.B."/>
            <person name="Han X.H."/>
            <person name="Huang E.J."/>
            <person name="Li L.F."/>
            <person name="Wei W."/>
            <person name="Gao Y.C."/>
            <person name="Liu J.Z."/>
            <person name="Shao H.Z."/>
            <person name="Wang X."/>
            <person name="Wang C.C."/>
            <person name="Yang T.C."/>
            <person name="Huo Q.B."/>
            <person name="Li W."/>
            <person name="Chen H.Y."/>
            <person name="Chen S.E."/>
            <person name="Zhou L.G."/>
            <person name="Ni X.B."/>
            <person name="Tian J.H."/>
            <person name="Sheng Y."/>
            <person name="Liu T."/>
            <person name="Pan Y.S."/>
            <person name="Xia L.Y."/>
            <person name="Li J."/>
            <person name="Zhao F."/>
            <person name="Cao W.C."/>
        </authorList>
    </citation>
    <scope>NUCLEOTIDE SEQUENCE [LARGE SCALE GENOMIC DNA]</scope>
    <source>
        <strain evidence="1">Iper-2018</strain>
    </source>
</reference>
<dbReference type="EMBL" id="JABSTQ010009666">
    <property type="protein sequence ID" value="KAG0426987.1"/>
    <property type="molecule type" value="Genomic_DNA"/>
</dbReference>
<sequence length="127" mass="13136">MPRFPRGASGCPSPTHAQAAVLRRPRNRGPASSDVTEGPRALRPPLRRPAPKAAPRGPTGPCVAAASRVLGFHCAGAEPDATLLLVTRSVPPRSAPEGRRSQDAADHGGSALFAACTLLEMLETISS</sequence>
<keyword evidence="2" id="KW-1185">Reference proteome</keyword>
<accession>A0AC60Q1S1</accession>
<gene>
    <name evidence="1" type="ORF">HPB47_025931</name>
</gene>
<dbReference type="Proteomes" id="UP000805193">
    <property type="component" value="Unassembled WGS sequence"/>
</dbReference>